<name>A0A8D9D613_BRACM</name>
<proteinExistence type="predicted"/>
<dbReference type="AlphaFoldDB" id="A0A8D9D613"/>
<dbReference type="Proteomes" id="UP000694005">
    <property type="component" value="Chromosome A06"/>
</dbReference>
<reference evidence="2 3" key="1">
    <citation type="submission" date="2021-07" db="EMBL/GenBank/DDBJ databases">
        <authorList>
            <consortium name="Genoscope - CEA"/>
            <person name="William W."/>
        </authorList>
    </citation>
    <scope>NUCLEOTIDE SEQUENCE [LARGE SCALE GENOMIC DNA]</scope>
</reference>
<feature type="non-terminal residue" evidence="2">
    <location>
        <position position="61"/>
    </location>
</feature>
<organism evidence="2 3">
    <name type="scientific">Brassica campestris</name>
    <name type="common">Field mustard</name>
    <dbReference type="NCBI Taxonomy" id="3711"/>
    <lineage>
        <taxon>Eukaryota</taxon>
        <taxon>Viridiplantae</taxon>
        <taxon>Streptophyta</taxon>
        <taxon>Embryophyta</taxon>
        <taxon>Tracheophyta</taxon>
        <taxon>Spermatophyta</taxon>
        <taxon>Magnoliopsida</taxon>
        <taxon>eudicotyledons</taxon>
        <taxon>Gunneridae</taxon>
        <taxon>Pentapetalae</taxon>
        <taxon>rosids</taxon>
        <taxon>malvids</taxon>
        <taxon>Brassicales</taxon>
        <taxon>Brassicaceae</taxon>
        <taxon>Brassiceae</taxon>
        <taxon>Brassica</taxon>
    </lineage>
</organism>
<sequence>SSSKTASSTSSPSLNSPSPAINRTFSFPTPLVHHPPARKGDTHHLVSLTYTSYDSLLLIDL</sequence>
<feature type="region of interest" description="Disordered" evidence="1">
    <location>
        <begin position="1"/>
        <end position="41"/>
    </location>
</feature>
<evidence type="ECO:0000313" key="2">
    <source>
        <dbReference type="EMBL" id="CAG7868713.1"/>
    </source>
</evidence>
<evidence type="ECO:0000256" key="1">
    <source>
        <dbReference type="SAM" id="MobiDB-lite"/>
    </source>
</evidence>
<feature type="non-terminal residue" evidence="2">
    <location>
        <position position="1"/>
    </location>
</feature>
<evidence type="ECO:0000313" key="3">
    <source>
        <dbReference type="Proteomes" id="UP000694005"/>
    </source>
</evidence>
<protein>
    <submittedName>
        <fullName evidence="2">Uncharacterized protein</fullName>
    </submittedName>
</protein>
<dbReference type="Gramene" id="A06p09530.2_BraZ1">
    <property type="protein sequence ID" value="A06p09530.2_BraZ1.CDS.1"/>
    <property type="gene ID" value="A06g09530.2_BraZ1"/>
</dbReference>
<feature type="compositionally biased region" description="Low complexity" evidence="1">
    <location>
        <begin position="1"/>
        <end position="19"/>
    </location>
</feature>
<gene>
    <name evidence="2" type="ORF">BRAPAZ1V2_A06P09530.2</name>
</gene>
<dbReference type="EMBL" id="LS974622">
    <property type="protein sequence ID" value="CAG7868713.1"/>
    <property type="molecule type" value="Genomic_DNA"/>
</dbReference>
<accession>A0A8D9D613</accession>